<feature type="transmembrane region" description="Helical" evidence="9">
    <location>
        <begin position="61"/>
        <end position="80"/>
    </location>
</feature>
<evidence type="ECO:0000256" key="2">
    <source>
        <dbReference type="ARBA" id="ARBA00022448"/>
    </source>
</evidence>
<keyword evidence="3" id="KW-1003">Cell membrane</keyword>
<feature type="transmembrane region" description="Helical" evidence="9">
    <location>
        <begin position="92"/>
        <end position="114"/>
    </location>
</feature>
<feature type="transmembrane region" description="Helical" evidence="9">
    <location>
        <begin position="225"/>
        <end position="248"/>
    </location>
</feature>
<dbReference type="InterPro" id="IPR001851">
    <property type="entry name" value="ABC_transp_permease"/>
</dbReference>
<evidence type="ECO:0000256" key="3">
    <source>
        <dbReference type="ARBA" id="ARBA00022475"/>
    </source>
</evidence>
<protein>
    <submittedName>
        <fullName evidence="10">Branched-chain amino acid ABC transporter permease</fullName>
    </submittedName>
</protein>
<evidence type="ECO:0000256" key="8">
    <source>
        <dbReference type="ARBA" id="ARBA00037998"/>
    </source>
</evidence>
<evidence type="ECO:0000256" key="4">
    <source>
        <dbReference type="ARBA" id="ARBA00022692"/>
    </source>
</evidence>
<keyword evidence="7 9" id="KW-0472">Membrane</keyword>
<evidence type="ECO:0000256" key="6">
    <source>
        <dbReference type="ARBA" id="ARBA00022989"/>
    </source>
</evidence>
<accession>A0ABV6UVN1</accession>
<evidence type="ECO:0000256" key="9">
    <source>
        <dbReference type="SAM" id="Phobius"/>
    </source>
</evidence>
<comment type="caution">
    <text evidence="10">The sequence shown here is derived from an EMBL/GenBank/DDBJ whole genome shotgun (WGS) entry which is preliminary data.</text>
</comment>
<dbReference type="InterPro" id="IPR052157">
    <property type="entry name" value="BCAA_transport_permease"/>
</dbReference>
<keyword evidence="6 9" id="KW-1133">Transmembrane helix</keyword>
<dbReference type="CDD" id="cd06582">
    <property type="entry name" value="TM_PBP1_LivH_like"/>
    <property type="match status" value="1"/>
</dbReference>
<evidence type="ECO:0000256" key="5">
    <source>
        <dbReference type="ARBA" id="ARBA00022970"/>
    </source>
</evidence>
<keyword evidence="11" id="KW-1185">Reference proteome</keyword>
<dbReference type="Pfam" id="PF02653">
    <property type="entry name" value="BPD_transp_2"/>
    <property type="match status" value="1"/>
</dbReference>
<organism evidence="10 11">
    <name type="scientific">Streptacidiphilus cavernicola</name>
    <dbReference type="NCBI Taxonomy" id="3342716"/>
    <lineage>
        <taxon>Bacteria</taxon>
        <taxon>Bacillati</taxon>
        <taxon>Actinomycetota</taxon>
        <taxon>Actinomycetes</taxon>
        <taxon>Kitasatosporales</taxon>
        <taxon>Streptomycetaceae</taxon>
        <taxon>Streptacidiphilus</taxon>
    </lineage>
</organism>
<proteinExistence type="inferred from homology"/>
<comment type="similarity">
    <text evidence="8">Belongs to the binding-protein-dependent transport system permease family. LivHM subfamily.</text>
</comment>
<dbReference type="RefSeq" id="WP_030261752.1">
    <property type="nucleotide sequence ID" value="NZ_JBHEZZ010000021.1"/>
</dbReference>
<gene>
    <name evidence="10" type="ORF">ACEZDJ_29915</name>
</gene>
<evidence type="ECO:0000256" key="7">
    <source>
        <dbReference type="ARBA" id="ARBA00023136"/>
    </source>
</evidence>
<keyword evidence="4 9" id="KW-0812">Transmembrane</keyword>
<sequence length="294" mass="30829">MTLLLQTLIFGCLIGGVYALMSSGFTLIFGVMDVINLAQGCLLITGAYLSWWMWQRTGLDPLLLGVLSSAALYGIGWLLYKGVVARVQRVDPGLTLVATFAVAVAGEGVIALVFGTSDRSATPSYFNTSFHLGSLSVPKAQLYACIGALVVLGGLYALLRGTFLGRAIRACASSRGGAELVGIDVERAMAQMFALGAATTGFGGAALSVLYQFLPDSQDIWIGRVLCVVVLGGLGSLPGALAGAVVLGLGEALTSTYWDVRWTTAVPYMLILAILLLRPQGLFGITLRREGARA</sequence>
<dbReference type="PANTHER" id="PTHR11795">
    <property type="entry name" value="BRANCHED-CHAIN AMINO ACID TRANSPORT SYSTEM PERMEASE PROTEIN LIVH"/>
    <property type="match status" value="1"/>
</dbReference>
<dbReference type="PANTHER" id="PTHR11795:SF445">
    <property type="entry name" value="AMINO ACID ABC TRANSPORTER PERMEASE PROTEIN"/>
    <property type="match status" value="1"/>
</dbReference>
<name>A0ABV6UVN1_9ACTN</name>
<reference evidence="10 11" key="1">
    <citation type="submission" date="2024-09" db="EMBL/GenBank/DDBJ databases">
        <authorList>
            <person name="Lee S.D."/>
        </authorList>
    </citation>
    <scope>NUCLEOTIDE SEQUENCE [LARGE SCALE GENOMIC DNA]</scope>
    <source>
        <strain evidence="10 11">N1-5</strain>
    </source>
</reference>
<keyword evidence="5" id="KW-0029">Amino-acid transport</keyword>
<evidence type="ECO:0000313" key="10">
    <source>
        <dbReference type="EMBL" id="MFC1405511.1"/>
    </source>
</evidence>
<feature type="transmembrane region" description="Helical" evidence="9">
    <location>
        <begin position="140"/>
        <end position="159"/>
    </location>
</feature>
<keyword evidence="2" id="KW-0813">Transport</keyword>
<comment type="subcellular location">
    <subcellularLocation>
        <location evidence="1">Cell membrane</location>
        <topology evidence="1">Multi-pass membrane protein</topology>
    </subcellularLocation>
</comment>
<feature type="transmembrane region" description="Helical" evidence="9">
    <location>
        <begin position="268"/>
        <end position="287"/>
    </location>
</feature>
<evidence type="ECO:0000256" key="1">
    <source>
        <dbReference type="ARBA" id="ARBA00004651"/>
    </source>
</evidence>
<dbReference type="EMBL" id="JBHEZZ010000021">
    <property type="protein sequence ID" value="MFC1405511.1"/>
    <property type="molecule type" value="Genomic_DNA"/>
</dbReference>
<dbReference type="Proteomes" id="UP001592528">
    <property type="component" value="Unassembled WGS sequence"/>
</dbReference>
<evidence type="ECO:0000313" key="11">
    <source>
        <dbReference type="Proteomes" id="UP001592528"/>
    </source>
</evidence>